<feature type="signal peptide" evidence="1">
    <location>
        <begin position="1"/>
        <end position="21"/>
    </location>
</feature>
<dbReference type="Proteomes" id="UP001597012">
    <property type="component" value="Unassembled WGS sequence"/>
</dbReference>
<feature type="chain" id="PRO_5045575495" description="Glycine zipper 2TM domain-containing protein" evidence="1">
    <location>
        <begin position="22"/>
        <end position="155"/>
    </location>
</feature>
<keyword evidence="1" id="KW-0732">Signal</keyword>
<evidence type="ECO:0000313" key="2">
    <source>
        <dbReference type="EMBL" id="MFD0797058.1"/>
    </source>
</evidence>
<accession>A0ABW3B1B0</accession>
<evidence type="ECO:0000313" key="3">
    <source>
        <dbReference type="Proteomes" id="UP001597012"/>
    </source>
</evidence>
<proteinExistence type="predicted"/>
<comment type="caution">
    <text evidence="2">The sequence shown here is derived from an EMBL/GenBank/DDBJ whole genome shotgun (WGS) entry which is preliminary data.</text>
</comment>
<gene>
    <name evidence="2" type="ORF">ACFQZJ_06275</name>
</gene>
<organism evidence="2 3">
    <name type="scientific">Maribacter chungangensis</name>
    <dbReference type="NCBI Taxonomy" id="1069117"/>
    <lineage>
        <taxon>Bacteria</taxon>
        <taxon>Pseudomonadati</taxon>
        <taxon>Bacteroidota</taxon>
        <taxon>Flavobacteriia</taxon>
        <taxon>Flavobacteriales</taxon>
        <taxon>Flavobacteriaceae</taxon>
        <taxon>Maribacter</taxon>
    </lineage>
</organism>
<dbReference type="RefSeq" id="WP_379933151.1">
    <property type="nucleotide sequence ID" value="NZ_JBHTHY010000004.1"/>
</dbReference>
<name>A0ABW3B1B0_9FLAO</name>
<reference evidence="3" key="1">
    <citation type="journal article" date="2019" name="Int. J. Syst. Evol. Microbiol.">
        <title>The Global Catalogue of Microorganisms (GCM) 10K type strain sequencing project: providing services to taxonomists for standard genome sequencing and annotation.</title>
        <authorList>
            <consortium name="The Broad Institute Genomics Platform"/>
            <consortium name="The Broad Institute Genome Sequencing Center for Infectious Disease"/>
            <person name="Wu L."/>
            <person name="Ma J."/>
        </authorList>
    </citation>
    <scope>NUCLEOTIDE SEQUENCE [LARGE SCALE GENOMIC DNA]</scope>
    <source>
        <strain evidence="3">CCUG 61948</strain>
    </source>
</reference>
<evidence type="ECO:0000256" key="1">
    <source>
        <dbReference type="SAM" id="SignalP"/>
    </source>
</evidence>
<dbReference type="EMBL" id="JBHTHY010000004">
    <property type="protein sequence ID" value="MFD0797058.1"/>
    <property type="molecule type" value="Genomic_DNA"/>
</dbReference>
<evidence type="ECO:0008006" key="4">
    <source>
        <dbReference type="Google" id="ProtNLM"/>
    </source>
</evidence>
<keyword evidence="3" id="KW-1185">Reference proteome</keyword>
<protein>
    <recommendedName>
        <fullName evidence="4">Glycine zipper 2TM domain-containing protein</fullName>
    </recommendedName>
</protein>
<sequence>MKNNILLAVLMLVVINLNAQATANAAKHLGAGVVIGAVGGYAAHKVFKGSRGWMWAGAVGSSLAAGLAKETYDRSRSLEWENDDIVYTAIGGIISGLVLDMILDSKRGSGKRCGCPPLAFNMDNVNTDFVSHIASGSGDIVAAIQANHLINTGLQ</sequence>